<feature type="signal peptide" evidence="5">
    <location>
        <begin position="1"/>
        <end position="29"/>
    </location>
</feature>
<dbReference type="SUPFAM" id="SSF50156">
    <property type="entry name" value="PDZ domain-like"/>
    <property type="match status" value="1"/>
</dbReference>
<evidence type="ECO:0000256" key="2">
    <source>
        <dbReference type="ARBA" id="ARBA00022670"/>
    </source>
</evidence>
<organism evidence="7 8">
    <name type="scientific">Planctomicrobium piriforme</name>
    <dbReference type="NCBI Taxonomy" id="1576369"/>
    <lineage>
        <taxon>Bacteria</taxon>
        <taxon>Pseudomonadati</taxon>
        <taxon>Planctomycetota</taxon>
        <taxon>Planctomycetia</taxon>
        <taxon>Planctomycetales</taxon>
        <taxon>Planctomycetaceae</taxon>
        <taxon>Planctomicrobium</taxon>
    </lineage>
</organism>
<dbReference type="Gene3D" id="2.30.42.10">
    <property type="match status" value="1"/>
</dbReference>
<comment type="similarity">
    <text evidence="1">Belongs to the peptidase S1C family.</text>
</comment>
<dbReference type="AlphaFoldDB" id="A0A1I3CD27"/>
<feature type="region of interest" description="Disordered" evidence="4">
    <location>
        <begin position="339"/>
        <end position="380"/>
    </location>
</feature>
<feature type="compositionally biased region" description="Basic and acidic residues" evidence="4">
    <location>
        <begin position="353"/>
        <end position="377"/>
    </location>
</feature>
<reference evidence="8" key="1">
    <citation type="submission" date="2016-10" db="EMBL/GenBank/DDBJ databases">
        <authorList>
            <person name="Varghese N."/>
            <person name="Submissions S."/>
        </authorList>
    </citation>
    <scope>NUCLEOTIDE SEQUENCE [LARGE SCALE GENOMIC DNA]</scope>
    <source>
        <strain evidence="8">DSM 26348</strain>
    </source>
</reference>
<dbReference type="EMBL" id="FOQD01000002">
    <property type="protein sequence ID" value="SFH72397.1"/>
    <property type="molecule type" value="Genomic_DNA"/>
</dbReference>
<dbReference type="SMART" id="SM00228">
    <property type="entry name" value="PDZ"/>
    <property type="match status" value="1"/>
</dbReference>
<proteinExistence type="inferred from homology"/>
<sequence>MIEPLCRKVYLTPLITAAALLWLSPLCQADPVNAPAGVLTAETTRIEVMQQAAPSVVAVFSADGNGGGSGVLIDPAGFAVTNFHVVEGLGGFMKCGLNDGKLYDAVLVGIDPTGDVALIQMLGRTDFPHATIGNSDDVRAGDMVFAMGNPFLLATDFQPTVTYGMVSGVHRYQYPAGTFLEYTDCLQVDASINPGNSGGPLFNMQGELIGINGRISVEKRGRVNVGAGYAISINQVMHFLDHLKSGRVVDHATLGATVTGTSDGSVVIANILENSPAYRRGLRRGDEILTFAGRPIRSVNQFKNILGIYPKGWTVPLSYRRDGQRHDLQVRLMGLHRRAELSGEEEAPPEDPQPERKEGPRKDESTPPEFPVKKETPENTVPEQYAHLYEERREFANYYFNAQAQQRLLKGLAAWGDYSKQSLNWGLAGKLNNTIPVEIRLLPDAVAAKVGDKFVVQNLQQDLQDIPPGTGGLLAALEQLKHLLANRDDYFSELYYLGSEPLAGTQERVDVLVTSRGLVSCRWYFRQQTGELIGFDTALEEDADPCEVRFDALKPMGGVAFPSALKVRCGDADYGVLQIESLKFLPAPAQGGNK</sequence>
<gene>
    <name evidence="7" type="ORF">SAMN05421753_102229</name>
</gene>
<dbReference type="Gene3D" id="2.40.10.120">
    <property type="match status" value="1"/>
</dbReference>
<evidence type="ECO:0000256" key="1">
    <source>
        <dbReference type="ARBA" id="ARBA00010541"/>
    </source>
</evidence>
<dbReference type="PANTHER" id="PTHR22939:SF129">
    <property type="entry name" value="SERINE PROTEASE HTRA2, MITOCHONDRIAL"/>
    <property type="match status" value="1"/>
</dbReference>
<keyword evidence="3" id="KW-0378">Hydrolase</keyword>
<evidence type="ECO:0000256" key="3">
    <source>
        <dbReference type="ARBA" id="ARBA00022801"/>
    </source>
</evidence>
<evidence type="ECO:0000313" key="8">
    <source>
        <dbReference type="Proteomes" id="UP000199518"/>
    </source>
</evidence>
<evidence type="ECO:0000259" key="6">
    <source>
        <dbReference type="PROSITE" id="PS50106"/>
    </source>
</evidence>
<evidence type="ECO:0000256" key="4">
    <source>
        <dbReference type="SAM" id="MobiDB-lite"/>
    </source>
</evidence>
<dbReference type="Pfam" id="PF13365">
    <property type="entry name" value="Trypsin_2"/>
    <property type="match status" value="1"/>
</dbReference>
<dbReference type="Pfam" id="PF13180">
    <property type="entry name" value="PDZ_2"/>
    <property type="match status" value="1"/>
</dbReference>
<name>A0A1I3CD27_9PLAN</name>
<dbReference type="SUPFAM" id="SSF50494">
    <property type="entry name" value="Trypsin-like serine proteases"/>
    <property type="match status" value="1"/>
</dbReference>
<accession>A0A1I3CD27</accession>
<evidence type="ECO:0000313" key="7">
    <source>
        <dbReference type="EMBL" id="SFH72397.1"/>
    </source>
</evidence>
<protein>
    <submittedName>
        <fullName evidence="7">Serine protease, S1-C subfamily, contains C-terminal PDZ domain</fullName>
    </submittedName>
</protein>
<keyword evidence="2 7" id="KW-0645">Protease</keyword>
<feature type="domain" description="PDZ" evidence="6">
    <location>
        <begin position="254"/>
        <end position="323"/>
    </location>
</feature>
<evidence type="ECO:0000256" key="5">
    <source>
        <dbReference type="SAM" id="SignalP"/>
    </source>
</evidence>
<dbReference type="PANTHER" id="PTHR22939">
    <property type="entry name" value="SERINE PROTEASE FAMILY S1C HTRA-RELATED"/>
    <property type="match status" value="1"/>
</dbReference>
<dbReference type="InterPro" id="IPR001478">
    <property type="entry name" value="PDZ"/>
</dbReference>
<dbReference type="RefSeq" id="WP_245764507.1">
    <property type="nucleotide sequence ID" value="NZ_FOQD01000002.1"/>
</dbReference>
<dbReference type="GO" id="GO:0004252">
    <property type="term" value="F:serine-type endopeptidase activity"/>
    <property type="evidence" value="ECO:0007669"/>
    <property type="project" value="InterPro"/>
</dbReference>
<dbReference type="STRING" id="1576369.SAMN05421753_102229"/>
<dbReference type="PRINTS" id="PR00834">
    <property type="entry name" value="PROTEASES2C"/>
</dbReference>
<feature type="chain" id="PRO_5011647158" evidence="5">
    <location>
        <begin position="30"/>
        <end position="594"/>
    </location>
</feature>
<dbReference type="Proteomes" id="UP000199518">
    <property type="component" value="Unassembled WGS sequence"/>
</dbReference>
<dbReference type="GO" id="GO:0006508">
    <property type="term" value="P:proteolysis"/>
    <property type="evidence" value="ECO:0007669"/>
    <property type="project" value="UniProtKB-KW"/>
</dbReference>
<dbReference type="InterPro" id="IPR001940">
    <property type="entry name" value="Peptidase_S1C"/>
</dbReference>
<dbReference type="InterPro" id="IPR009003">
    <property type="entry name" value="Peptidase_S1_PA"/>
</dbReference>
<keyword evidence="5" id="KW-0732">Signal</keyword>
<keyword evidence="8" id="KW-1185">Reference proteome</keyword>
<dbReference type="PROSITE" id="PS50106">
    <property type="entry name" value="PDZ"/>
    <property type="match status" value="1"/>
</dbReference>
<dbReference type="InterPro" id="IPR036034">
    <property type="entry name" value="PDZ_sf"/>
</dbReference>